<dbReference type="InterPro" id="IPR028081">
    <property type="entry name" value="Leu-bd"/>
</dbReference>
<evidence type="ECO:0000256" key="3">
    <source>
        <dbReference type="SAM" id="SignalP"/>
    </source>
</evidence>
<dbReference type="Gene3D" id="3.40.50.2300">
    <property type="match status" value="2"/>
</dbReference>
<dbReference type="CDD" id="cd06343">
    <property type="entry name" value="PBP1_ABC_ligand_binding-like"/>
    <property type="match status" value="1"/>
</dbReference>
<evidence type="ECO:0000313" key="6">
    <source>
        <dbReference type="Proteomes" id="UP000503336"/>
    </source>
</evidence>
<dbReference type="Proteomes" id="UP000503336">
    <property type="component" value="Chromosome"/>
</dbReference>
<dbReference type="AlphaFoldDB" id="A0A7L5BV90"/>
<protein>
    <submittedName>
        <fullName evidence="5">ABC transporter substrate-binding protein</fullName>
    </submittedName>
</protein>
<dbReference type="SUPFAM" id="SSF53822">
    <property type="entry name" value="Periplasmic binding protein-like I"/>
    <property type="match status" value="1"/>
</dbReference>
<keyword evidence="2 3" id="KW-0732">Signal</keyword>
<feature type="domain" description="Leucine-binding protein" evidence="4">
    <location>
        <begin position="34"/>
        <end position="386"/>
    </location>
</feature>
<gene>
    <name evidence="5" type="ORF">G5B40_10010</name>
</gene>
<keyword evidence="6" id="KW-1185">Reference proteome</keyword>
<dbReference type="Pfam" id="PF13458">
    <property type="entry name" value="Peripla_BP_6"/>
    <property type="match status" value="1"/>
</dbReference>
<evidence type="ECO:0000259" key="4">
    <source>
        <dbReference type="Pfam" id="PF13458"/>
    </source>
</evidence>
<dbReference type="EMBL" id="CP049056">
    <property type="protein sequence ID" value="QIE55755.1"/>
    <property type="molecule type" value="Genomic_DNA"/>
</dbReference>
<evidence type="ECO:0000256" key="2">
    <source>
        <dbReference type="ARBA" id="ARBA00022729"/>
    </source>
</evidence>
<dbReference type="PANTHER" id="PTHR47235">
    <property type="entry name" value="BLR6548 PROTEIN"/>
    <property type="match status" value="1"/>
</dbReference>
<dbReference type="RefSeq" id="WP_165098099.1">
    <property type="nucleotide sequence ID" value="NZ_CP049056.1"/>
</dbReference>
<reference evidence="5 6" key="1">
    <citation type="submission" date="2020-02" db="EMBL/GenBank/DDBJ databases">
        <title>complete genome sequence of Rhodobacteraceae bacterium.</title>
        <authorList>
            <person name="Park J."/>
            <person name="Kim Y.-S."/>
            <person name="Kim K.-H."/>
        </authorList>
    </citation>
    <scope>NUCLEOTIDE SEQUENCE [LARGE SCALE GENOMIC DNA]</scope>
    <source>
        <strain evidence="5 6">RR4-56</strain>
    </source>
</reference>
<dbReference type="InterPro" id="IPR028082">
    <property type="entry name" value="Peripla_BP_I"/>
</dbReference>
<comment type="similarity">
    <text evidence="1">Belongs to the leucine-binding protein family.</text>
</comment>
<evidence type="ECO:0000256" key="1">
    <source>
        <dbReference type="ARBA" id="ARBA00010062"/>
    </source>
</evidence>
<dbReference type="PANTHER" id="PTHR47235:SF1">
    <property type="entry name" value="BLR6548 PROTEIN"/>
    <property type="match status" value="1"/>
</dbReference>
<name>A0A7L5BV90_9RHOB</name>
<feature type="signal peptide" evidence="3">
    <location>
        <begin position="1"/>
        <end position="25"/>
    </location>
</feature>
<organism evidence="5 6">
    <name type="scientific">Pikeienuella piscinae</name>
    <dbReference type="NCBI Taxonomy" id="2748098"/>
    <lineage>
        <taxon>Bacteria</taxon>
        <taxon>Pseudomonadati</taxon>
        <taxon>Pseudomonadota</taxon>
        <taxon>Alphaproteobacteria</taxon>
        <taxon>Rhodobacterales</taxon>
        <taxon>Paracoccaceae</taxon>
        <taxon>Pikeienuella</taxon>
    </lineage>
</organism>
<dbReference type="KEGG" id="hdh:G5B40_10010"/>
<sequence>MITRRQSLIGAAASALALKAGPSLADTVGVSDSSIKIGNTMPYSGPASAYGQIGETIGKFFEMLNDAGGVNGRMVEFISYDDGYSPPKTVEQTRKLVERDEVALVFQGLGTGTNTAIHKYMNAKKVPQLFVATGASKWNDPKNFPWTMGWQPNYKTEAKIYAQHVLQTQPDAKIGILYQNDDFGKDYLEGFKAGLGDKTSMIVDEQPYETMDPTVDSQMISLKASGADVFLNVTTPKFAAQAIKKAHEIGWKPTHYLTNVSISVGAVMKPAGFEAAQGIISAGYLMDSTDPQYDDNEEMQAWRAFMDKWYPDGDQASSFTIYGYAVSRTMVKVLEQAGDDLSRKNIMKQATSLRQVDIPLLLPGITVSTSPEDYAPIEAMRLQKFTGETFELFGDVIAAESS</sequence>
<proteinExistence type="inferred from homology"/>
<evidence type="ECO:0000313" key="5">
    <source>
        <dbReference type="EMBL" id="QIE55755.1"/>
    </source>
</evidence>
<accession>A0A7L5BV90</accession>
<feature type="chain" id="PRO_5029448436" evidence="3">
    <location>
        <begin position="26"/>
        <end position="402"/>
    </location>
</feature>